<feature type="non-terminal residue" evidence="2">
    <location>
        <position position="213"/>
    </location>
</feature>
<organism evidence="2">
    <name type="scientific">Tanacetum cinerariifolium</name>
    <name type="common">Dalmatian daisy</name>
    <name type="synonym">Chrysanthemum cinerariifolium</name>
    <dbReference type="NCBI Taxonomy" id="118510"/>
    <lineage>
        <taxon>Eukaryota</taxon>
        <taxon>Viridiplantae</taxon>
        <taxon>Streptophyta</taxon>
        <taxon>Embryophyta</taxon>
        <taxon>Tracheophyta</taxon>
        <taxon>Spermatophyta</taxon>
        <taxon>Magnoliopsida</taxon>
        <taxon>eudicotyledons</taxon>
        <taxon>Gunneridae</taxon>
        <taxon>Pentapetalae</taxon>
        <taxon>asterids</taxon>
        <taxon>campanulids</taxon>
        <taxon>Asterales</taxon>
        <taxon>Asteraceae</taxon>
        <taxon>Asteroideae</taxon>
        <taxon>Anthemideae</taxon>
        <taxon>Anthemidinae</taxon>
        <taxon>Tanacetum</taxon>
    </lineage>
</organism>
<gene>
    <name evidence="2" type="ORF">Tci_867992</name>
</gene>
<comment type="caution">
    <text evidence="2">The sequence shown here is derived from an EMBL/GenBank/DDBJ whole genome shotgun (WGS) entry which is preliminary data.</text>
</comment>
<feature type="region of interest" description="Disordered" evidence="1">
    <location>
        <begin position="92"/>
        <end position="213"/>
    </location>
</feature>
<feature type="compositionally biased region" description="Acidic residues" evidence="1">
    <location>
        <begin position="174"/>
        <end position="191"/>
    </location>
</feature>
<evidence type="ECO:0000313" key="2">
    <source>
        <dbReference type="EMBL" id="GFC96022.1"/>
    </source>
</evidence>
<dbReference type="AlphaFoldDB" id="A0A699SEW0"/>
<name>A0A699SEW0_TANCI</name>
<feature type="compositionally biased region" description="Basic and acidic residues" evidence="1">
    <location>
        <begin position="157"/>
        <end position="173"/>
    </location>
</feature>
<dbReference type="EMBL" id="BKCJ011157836">
    <property type="protein sequence ID" value="GFC96022.1"/>
    <property type="molecule type" value="Genomic_DNA"/>
</dbReference>
<protein>
    <submittedName>
        <fullName evidence="2">Uncharacterized protein</fullName>
    </submittedName>
</protein>
<feature type="compositionally biased region" description="Acidic residues" evidence="1">
    <location>
        <begin position="132"/>
        <end position="156"/>
    </location>
</feature>
<proteinExistence type="predicted"/>
<feature type="non-terminal residue" evidence="2">
    <location>
        <position position="1"/>
    </location>
</feature>
<reference evidence="2" key="1">
    <citation type="journal article" date="2019" name="Sci. Rep.">
        <title>Draft genome of Tanacetum cinerariifolium, the natural source of mosquito coil.</title>
        <authorList>
            <person name="Yamashiro T."/>
            <person name="Shiraishi A."/>
            <person name="Satake H."/>
            <person name="Nakayama K."/>
        </authorList>
    </citation>
    <scope>NUCLEOTIDE SEQUENCE</scope>
</reference>
<accession>A0A699SEW0</accession>
<sequence>RKFKKTSPYKKESDLVPVDEEPVIKGKQVKRSIKKSSTKPTTGIIIRELHVETTSKRKEKVDVTRGKGIELLSEEALTEEAQMKELRKKSLRDFYKTHPSGSGTVAEKPPRVDKITPTITSKRTGDKLEVPDVTEDDSTESESESWGNDEDDNNDDNDSKNEDNDKENKKYEEEVKDDDDDDKIEGDEDRGMDDTTNVTPPKWVADNMLTICS</sequence>
<evidence type="ECO:0000256" key="1">
    <source>
        <dbReference type="SAM" id="MobiDB-lite"/>
    </source>
</evidence>